<dbReference type="HAMAP" id="MF_00254">
    <property type="entry name" value="Gly_tRNA_synth_alpha"/>
    <property type="match status" value="1"/>
</dbReference>
<keyword evidence="5" id="KW-0067">ATP-binding</keyword>
<accession>A0AA88V8M0</accession>
<dbReference type="Pfam" id="PF02091">
    <property type="entry name" value="tRNA-synt_2e"/>
    <property type="match status" value="1"/>
</dbReference>
<dbReference type="InterPro" id="IPR006194">
    <property type="entry name" value="Gly-tRNA-synth_heterodimer"/>
</dbReference>
<dbReference type="GO" id="GO:0005524">
    <property type="term" value="F:ATP binding"/>
    <property type="evidence" value="ECO:0007669"/>
    <property type="project" value="UniProtKB-KW"/>
</dbReference>
<dbReference type="AlphaFoldDB" id="A0AA88V8M0"/>
<dbReference type="InterPro" id="IPR045864">
    <property type="entry name" value="aa-tRNA-synth_II/BPL/LPL"/>
</dbReference>
<reference evidence="9" key="1">
    <citation type="submission" date="2022-12" db="EMBL/GenBank/DDBJ databases">
        <title>Draft genome assemblies for two species of Escallonia (Escalloniales).</title>
        <authorList>
            <person name="Chanderbali A."/>
            <person name="Dervinis C."/>
            <person name="Anghel I."/>
            <person name="Soltis D."/>
            <person name="Soltis P."/>
            <person name="Zapata F."/>
        </authorList>
    </citation>
    <scope>NUCLEOTIDE SEQUENCE</scope>
    <source>
        <strain evidence="9">UCBG64.0493</strain>
        <tissue evidence="9">Leaf</tissue>
    </source>
</reference>
<dbReference type="GO" id="GO:0006426">
    <property type="term" value="P:glycyl-tRNA aminoacylation"/>
    <property type="evidence" value="ECO:0007669"/>
    <property type="project" value="InterPro"/>
</dbReference>
<organism evidence="9 10">
    <name type="scientific">Escallonia herrerae</name>
    <dbReference type="NCBI Taxonomy" id="1293975"/>
    <lineage>
        <taxon>Eukaryota</taxon>
        <taxon>Viridiplantae</taxon>
        <taxon>Streptophyta</taxon>
        <taxon>Embryophyta</taxon>
        <taxon>Tracheophyta</taxon>
        <taxon>Spermatophyta</taxon>
        <taxon>Magnoliopsida</taxon>
        <taxon>eudicotyledons</taxon>
        <taxon>Gunneridae</taxon>
        <taxon>Pentapetalae</taxon>
        <taxon>asterids</taxon>
        <taxon>campanulids</taxon>
        <taxon>Escalloniales</taxon>
        <taxon>Escalloniaceae</taxon>
        <taxon>Escallonia</taxon>
    </lineage>
</organism>
<dbReference type="GO" id="GO:0005739">
    <property type="term" value="C:mitochondrion"/>
    <property type="evidence" value="ECO:0007669"/>
    <property type="project" value="TreeGrafter"/>
</dbReference>
<dbReference type="SUPFAM" id="SSF55681">
    <property type="entry name" value="Class II aaRS and biotin synthetases"/>
    <property type="match status" value="1"/>
</dbReference>
<feature type="non-terminal residue" evidence="9">
    <location>
        <position position="1"/>
    </location>
</feature>
<dbReference type="CDD" id="cd00733">
    <property type="entry name" value="GlyRS_alpha_core"/>
    <property type="match status" value="1"/>
</dbReference>
<dbReference type="PROSITE" id="PS50861">
    <property type="entry name" value="AA_TRNA_LIGASE_II_GLYAB"/>
    <property type="match status" value="1"/>
</dbReference>
<keyword evidence="3" id="KW-0436">Ligase</keyword>
<sequence>MFEAHARMRRKAPCIDLGPLEYWASVGCAIMQCSNTEVGAGTMNPLTFLRVLGPEPWNVAYVEPSIRPDDSRYGENPNRLQRHTQFQVILKPDPGNSQDLFIRSLSALGCIDVNEHDIRFVEDNWESPVLGAWGLGWEIWMDGMEITQFTYFQQAGSLQLMPISVEITYGLERILMLLQGVDHFKKIQYADGITYGELFSENEKEMSAYYLEHANVDHIQKHFNLSEAEARSLLDLGLAIPAYDQLLKTSHAFNILDARGFVGVTERARYFGRMRSLARQCALLWSKTRESLGHPLGVLSEPNDLVSKEILEVALDKVPVEPRLFVLEIGTEELPPDDVASASQQLKSLVVQLLETKRISHGEVLAFGTPRRLVVYVESLSSKQVEIESEVRGPPVSKAFDDQGYPTKAAEGFCRRYSVPLKSVYRRTEGKTEYVFARVVESARLAFQTIAIFLRLYFIYSFSETEFKDDKWLREASVTPVDLRSRHALMHGQGLCPYVLCAEAANSYLARCLVLSEDLPGSIAKISFQKSMRWNSEVMFSRPVRWILALHGDLVVPLIFAGVLRQVLGPFCGFLLF</sequence>
<evidence type="ECO:0000256" key="6">
    <source>
        <dbReference type="ARBA" id="ARBA00022917"/>
    </source>
</evidence>
<dbReference type="FunFam" id="1.20.58.180:FF:000002">
    <property type="entry name" value="Glycine--tRNA ligase, chloroplastic/mitochondrial 2"/>
    <property type="match status" value="1"/>
</dbReference>
<dbReference type="NCBIfam" id="TIGR00388">
    <property type="entry name" value="glyQ"/>
    <property type="match status" value="1"/>
</dbReference>
<name>A0AA88V8M0_9ASTE</name>
<dbReference type="Proteomes" id="UP001188597">
    <property type="component" value="Unassembled WGS sequence"/>
</dbReference>
<dbReference type="Gene3D" id="3.30.930.10">
    <property type="entry name" value="Bira Bifunctional Protein, Domain 2"/>
    <property type="match status" value="1"/>
</dbReference>
<dbReference type="PANTHER" id="PTHR30075">
    <property type="entry name" value="GLYCYL-TRNA SYNTHETASE"/>
    <property type="match status" value="1"/>
</dbReference>
<dbReference type="GO" id="GO:0009570">
    <property type="term" value="C:chloroplast stroma"/>
    <property type="evidence" value="ECO:0007669"/>
    <property type="project" value="TreeGrafter"/>
</dbReference>
<keyword evidence="6" id="KW-0648">Protein biosynthesis</keyword>
<proteinExistence type="inferred from homology"/>
<evidence type="ECO:0000313" key="10">
    <source>
        <dbReference type="Proteomes" id="UP001188597"/>
    </source>
</evidence>
<evidence type="ECO:0000256" key="1">
    <source>
        <dbReference type="ARBA" id="ARBA00008226"/>
    </source>
</evidence>
<dbReference type="EC" id="6.1.1.14" evidence="2"/>
<keyword evidence="7" id="KW-0030">Aminoacyl-tRNA synthetase</keyword>
<evidence type="ECO:0000313" key="9">
    <source>
        <dbReference type="EMBL" id="KAK3003952.1"/>
    </source>
</evidence>
<gene>
    <name evidence="9" type="ORF">RJ639_018743</name>
</gene>
<comment type="similarity">
    <text evidence="1">Belongs to the class-II aminoacyl-tRNA synthetase family.</text>
</comment>
<dbReference type="PRINTS" id="PR01044">
    <property type="entry name" value="TRNASYNTHGA"/>
</dbReference>
<evidence type="ECO:0000256" key="7">
    <source>
        <dbReference type="ARBA" id="ARBA00023146"/>
    </source>
</evidence>
<dbReference type="InterPro" id="IPR015944">
    <property type="entry name" value="Gly-tRNA-synth_bsu"/>
</dbReference>
<comment type="caution">
    <text evidence="9">The sequence shown here is derived from an EMBL/GenBank/DDBJ whole genome shotgun (WGS) entry which is preliminary data.</text>
</comment>
<dbReference type="PANTHER" id="PTHR30075:SF2">
    <property type="entry name" value="GLYCINE--TRNA LIGASE, CHLOROPLASTIC_MITOCHONDRIAL 2"/>
    <property type="match status" value="1"/>
</dbReference>
<comment type="catalytic activity">
    <reaction evidence="8">
        <text>tRNA(Gly) + glycine + ATP = glycyl-tRNA(Gly) + AMP + diphosphate</text>
        <dbReference type="Rhea" id="RHEA:16013"/>
        <dbReference type="Rhea" id="RHEA-COMP:9664"/>
        <dbReference type="Rhea" id="RHEA-COMP:9683"/>
        <dbReference type="ChEBI" id="CHEBI:30616"/>
        <dbReference type="ChEBI" id="CHEBI:33019"/>
        <dbReference type="ChEBI" id="CHEBI:57305"/>
        <dbReference type="ChEBI" id="CHEBI:78442"/>
        <dbReference type="ChEBI" id="CHEBI:78522"/>
        <dbReference type="ChEBI" id="CHEBI:456215"/>
        <dbReference type="EC" id="6.1.1.14"/>
    </reaction>
</comment>
<evidence type="ECO:0000256" key="4">
    <source>
        <dbReference type="ARBA" id="ARBA00022741"/>
    </source>
</evidence>
<dbReference type="Pfam" id="PF02092">
    <property type="entry name" value="tRNA_synt_2f"/>
    <property type="match status" value="2"/>
</dbReference>
<evidence type="ECO:0000256" key="3">
    <source>
        <dbReference type="ARBA" id="ARBA00022598"/>
    </source>
</evidence>
<evidence type="ECO:0000256" key="5">
    <source>
        <dbReference type="ARBA" id="ARBA00022840"/>
    </source>
</evidence>
<dbReference type="InterPro" id="IPR002310">
    <property type="entry name" value="Gly-tRNA_ligase_asu"/>
</dbReference>
<dbReference type="FunFam" id="3.30.930.10:FF:000006">
    <property type="entry name" value="Glycine--tRNA ligase alpha subunit"/>
    <property type="match status" value="1"/>
</dbReference>
<dbReference type="GO" id="GO:0004820">
    <property type="term" value="F:glycine-tRNA ligase activity"/>
    <property type="evidence" value="ECO:0007669"/>
    <property type="project" value="UniProtKB-EC"/>
</dbReference>
<dbReference type="EMBL" id="JAVXUP010002337">
    <property type="protein sequence ID" value="KAK3003952.1"/>
    <property type="molecule type" value="Genomic_DNA"/>
</dbReference>
<keyword evidence="4" id="KW-0547">Nucleotide-binding</keyword>
<protein>
    <recommendedName>
        <fullName evidence="2">glycine--tRNA ligase</fullName>
        <ecNumber evidence="2">6.1.1.14</ecNumber>
    </recommendedName>
</protein>
<dbReference type="NCBIfam" id="NF006827">
    <property type="entry name" value="PRK09348.1"/>
    <property type="match status" value="1"/>
</dbReference>
<keyword evidence="10" id="KW-1185">Reference proteome</keyword>
<dbReference type="Gene3D" id="1.20.58.180">
    <property type="entry name" value="Class II aaRS and biotin synthetases, domain 2"/>
    <property type="match status" value="1"/>
</dbReference>
<evidence type="ECO:0000256" key="8">
    <source>
        <dbReference type="ARBA" id="ARBA00047937"/>
    </source>
</evidence>
<evidence type="ECO:0000256" key="2">
    <source>
        <dbReference type="ARBA" id="ARBA00012829"/>
    </source>
</evidence>